<dbReference type="AlphaFoldDB" id="A0A239PRY2"/>
<feature type="domain" description="AAA+ ATPase" evidence="9">
    <location>
        <begin position="156"/>
        <end position="340"/>
    </location>
</feature>
<dbReference type="OrthoDB" id="9801639at2"/>
<proteinExistence type="predicted"/>
<evidence type="ECO:0000313" key="11">
    <source>
        <dbReference type="Proteomes" id="UP000198307"/>
    </source>
</evidence>
<keyword evidence="6" id="KW-0653">Protein transport</keyword>
<comment type="catalytic activity">
    <reaction evidence="8">
        <text>ATP + H2O + cellular proteinSide 1 = ADP + phosphate + cellular proteinSide 2.</text>
        <dbReference type="EC" id="7.4.2.8"/>
    </reaction>
</comment>
<dbReference type="GO" id="GO:0030257">
    <property type="term" value="C:type III protein secretion system complex"/>
    <property type="evidence" value="ECO:0007669"/>
    <property type="project" value="InterPro"/>
</dbReference>
<dbReference type="GO" id="GO:0005737">
    <property type="term" value="C:cytoplasm"/>
    <property type="evidence" value="ECO:0007669"/>
    <property type="project" value="UniProtKB-SubCell"/>
</dbReference>
<dbReference type="EMBL" id="FZQB01000004">
    <property type="protein sequence ID" value="SNT73049.1"/>
    <property type="molecule type" value="Genomic_DNA"/>
</dbReference>
<dbReference type="Pfam" id="PF18269">
    <property type="entry name" value="T3SS_ATPase_C"/>
    <property type="match status" value="1"/>
</dbReference>
<dbReference type="InterPro" id="IPR020003">
    <property type="entry name" value="ATPase_a/bsu_AS"/>
</dbReference>
<dbReference type="GO" id="GO:0030254">
    <property type="term" value="P:protein secretion by the type III secretion system"/>
    <property type="evidence" value="ECO:0007669"/>
    <property type="project" value="InterPro"/>
</dbReference>
<dbReference type="Proteomes" id="UP000198307">
    <property type="component" value="Unassembled WGS sequence"/>
</dbReference>
<dbReference type="GO" id="GO:0008564">
    <property type="term" value="F:protein-exporting ATPase activity"/>
    <property type="evidence" value="ECO:0007669"/>
    <property type="project" value="UniProtKB-EC"/>
</dbReference>
<dbReference type="Pfam" id="PF00006">
    <property type="entry name" value="ATP-synt_ab"/>
    <property type="match status" value="1"/>
</dbReference>
<evidence type="ECO:0000256" key="3">
    <source>
        <dbReference type="ARBA" id="ARBA00022490"/>
    </source>
</evidence>
<dbReference type="InterPro" id="IPR050053">
    <property type="entry name" value="ATPase_alpha/beta_chains"/>
</dbReference>
<keyword evidence="5" id="KW-0067">ATP-binding</keyword>
<keyword evidence="4" id="KW-0547">Nucleotide-binding</keyword>
<dbReference type="PANTHER" id="PTHR15184">
    <property type="entry name" value="ATP SYNTHASE"/>
    <property type="match status" value="1"/>
</dbReference>
<gene>
    <name evidence="10" type="ORF">SAMN05444959_104220</name>
</gene>
<evidence type="ECO:0000256" key="5">
    <source>
        <dbReference type="ARBA" id="ARBA00022840"/>
    </source>
</evidence>
<dbReference type="FunFam" id="3.40.50.12240:FF:000002">
    <property type="entry name" value="Flagellum-specific ATP synthase FliI"/>
    <property type="match status" value="1"/>
</dbReference>
<evidence type="ECO:0000256" key="4">
    <source>
        <dbReference type="ARBA" id="ARBA00022741"/>
    </source>
</evidence>
<keyword evidence="11" id="KW-1185">Reference proteome</keyword>
<dbReference type="CDD" id="cd01136">
    <property type="entry name" value="ATPase_flagellum-secretory_path_III"/>
    <property type="match status" value="1"/>
</dbReference>
<dbReference type="InterPro" id="IPR005714">
    <property type="entry name" value="ATPase_T3SS_FliI/YscN"/>
</dbReference>
<dbReference type="GO" id="GO:0046933">
    <property type="term" value="F:proton-transporting ATP synthase activity, rotational mechanism"/>
    <property type="evidence" value="ECO:0007669"/>
    <property type="project" value="TreeGrafter"/>
</dbReference>
<dbReference type="PANTHER" id="PTHR15184:SF9">
    <property type="entry name" value="SPI-1 TYPE 3 SECRETION SYSTEM ATPASE"/>
    <property type="match status" value="1"/>
</dbReference>
<comment type="subcellular location">
    <subcellularLocation>
        <location evidence="1">Cytoplasm</location>
    </subcellularLocation>
</comment>
<dbReference type="InterPro" id="IPR040627">
    <property type="entry name" value="T3SS_ATPase_C"/>
</dbReference>
<dbReference type="SMART" id="SM00382">
    <property type="entry name" value="AAA"/>
    <property type="match status" value="1"/>
</dbReference>
<dbReference type="GO" id="GO:0005524">
    <property type="term" value="F:ATP binding"/>
    <property type="evidence" value="ECO:0007669"/>
    <property type="project" value="UniProtKB-KW"/>
</dbReference>
<dbReference type="PROSITE" id="PS00152">
    <property type="entry name" value="ATPASE_ALPHA_BETA"/>
    <property type="match status" value="1"/>
</dbReference>
<reference evidence="10 11" key="1">
    <citation type="submission" date="2017-07" db="EMBL/GenBank/DDBJ databases">
        <authorList>
            <person name="Sun Z.S."/>
            <person name="Albrecht U."/>
            <person name="Echele G."/>
            <person name="Lee C.C."/>
        </authorList>
    </citation>
    <scope>NUCLEOTIDE SEQUENCE [LARGE SCALE GENOMIC DNA]</scope>
    <source>
        <strain evidence="10 11">DSM 14827</strain>
    </source>
</reference>
<evidence type="ECO:0000256" key="8">
    <source>
        <dbReference type="ARBA" id="ARBA00034006"/>
    </source>
</evidence>
<dbReference type="NCBIfam" id="TIGR01026">
    <property type="entry name" value="fliI_yscN"/>
    <property type="match status" value="1"/>
</dbReference>
<evidence type="ECO:0000256" key="7">
    <source>
        <dbReference type="ARBA" id="ARBA00022967"/>
    </source>
</evidence>
<sequence length="441" mass="47274">MDQLKAIAERISALRVARHFGRVQAIRAGLISLQGLNRCASVGDRVMIRMPDRRIGGEIVGLTPHAAEVLAEGNHEGLSIGAEAELLFSPEIAPCDAWIGRIIDPLGEPLDDRPLPRGAVPRPFRCEAPPAVQRKRLGERLPTGMAVFDTLLPLVAGQRLGLFAGSGVGKSTLLSKLARGVRADVVVIAMIGERGRELREFVENTLGAQGMARSVIVAATSDRSPLIRRRCAWAAMAVAEYFRDQGKHVLLLADSITRFAEAHREIALAAGEPPSFRGFPPSVSNMVMALAERAGPGIEGSGDITAIFSVLVAASDMEEPIADILRGTLDGHVVLDRAIAERGRFPAVDVVKSVSRSLPDAALPEENRMIARARAALGAYAESELMIRAGLYSRGADPKLDEAVSLYPQLDDFVTLGSKDIAQSFKLLDQALRLPASRVSS</sequence>
<name>A0A239PRY2_9RHOB</name>
<dbReference type="Gene3D" id="3.40.50.12240">
    <property type="match status" value="1"/>
</dbReference>
<dbReference type="SUPFAM" id="SSF52540">
    <property type="entry name" value="P-loop containing nucleoside triphosphate hydrolases"/>
    <property type="match status" value="1"/>
</dbReference>
<evidence type="ECO:0000256" key="1">
    <source>
        <dbReference type="ARBA" id="ARBA00004496"/>
    </source>
</evidence>
<protein>
    <submittedName>
        <fullName evidence="10">Flagellum-specific ATP synthase</fullName>
    </submittedName>
</protein>
<keyword evidence="7" id="KW-1278">Translocase</keyword>
<keyword evidence="2" id="KW-0813">Transport</keyword>
<evidence type="ECO:0000259" key="9">
    <source>
        <dbReference type="SMART" id="SM00382"/>
    </source>
</evidence>
<dbReference type="InterPro" id="IPR000194">
    <property type="entry name" value="ATPase_F1/V1/A1_a/bsu_nucl-bd"/>
</dbReference>
<evidence type="ECO:0000256" key="6">
    <source>
        <dbReference type="ARBA" id="ARBA00022927"/>
    </source>
</evidence>
<evidence type="ECO:0000256" key="2">
    <source>
        <dbReference type="ARBA" id="ARBA00022448"/>
    </source>
</evidence>
<organism evidence="10 11">
    <name type="scientific">Paracoccus seriniphilus</name>
    <dbReference type="NCBI Taxonomy" id="184748"/>
    <lineage>
        <taxon>Bacteria</taxon>
        <taxon>Pseudomonadati</taxon>
        <taxon>Pseudomonadota</taxon>
        <taxon>Alphaproteobacteria</taxon>
        <taxon>Rhodobacterales</taxon>
        <taxon>Paracoccaceae</taxon>
        <taxon>Paracoccus</taxon>
    </lineage>
</organism>
<dbReference type="InterPro" id="IPR003593">
    <property type="entry name" value="AAA+_ATPase"/>
</dbReference>
<dbReference type="GO" id="GO:0016887">
    <property type="term" value="F:ATP hydrolysis activity"/>
    <property type="evidence" value="ECO:0007669"/>
    <property type="project" value="InterPro"/>
</dbReference>
<dbReference type="RefSeq" id="WP_089343813.1">
    <property type="nucleotide sequence ID" value="NZ_CP067129.1"/>
</dbReference>
<keyword evidence="3" id="KW-0963">Cytoplasm</keyword>
<accession>A0A239PRY2</accession>
<dbReference type="InterPro" id="IPR027417">
    <property type="entry name" value="P-loop_NTPase"/>
</dbReference>
<evidence type="ECO:0000313" key="10">
    <source>
        <dbReference type="EMBL" id="SNT73049.1"/>
    </source>
</evidence>